<dbReference type="Proteomes" id="UP001597244">
    <property type="component" value="Unassembled WGS sequence"/>
</dbReference>
<name>A0ABW4DQV1_9LACO</name>
<keyword evidence="1" id="KW-0489">Methyltransferase</keyword>
<proteinExistence type="predicted"/>
<dbReference type="RefSeq" id="WP_125578028.1">
    <property type="nucleotide sequence ID" value="NZ_JBHTOF010000098.1"/>
</dbReference>
<sequence>MDYLSRLHQLCQPYTEALNLQLQLTEVDRCVAEIQAGQLLSRPFPLLGLNDDDWLTFLEIASAQPHLQLRVNSDYRVIDQLLHNFRKFLQYHFGQWTLINQQAVAMWTKFWPFRRYLELMAGNGLLAKALQGRGQSVIATDSFAWQGENQTGRQLFFPVQNYSATAAITKFGEQVDTIILSWSPDRDPLDWCLLQRIRQLPNHPDLLVIGEKFGVTNSELFWRTQPTNFSAQIQLTNRYLPRRDLVAEQLFLFR</sequence>
<gene>
    <name evidence="1" type="ORF">ACFQ4L_09080</name>
</gene>
<evidence type="ECO:0000313" key="1">
    <source>
        <dbReference type="EMBL" id="MFD1466213.1"/>
    </source>
</evidence>
<protein>
    <submittedName>
        <fullName evidence="1">SAM-dependent methyltransferase</fullName>
    </submittedName>
</protein>
<reference evidence="2" key="1">
    <citation type="journal article" date="2019" name="Int. J. Syst. Evol. Microbiol.">
        <title>The Global Catalogue of Microorganisms (GCM) 10K type strain sequencing project: providing services to taxonomists for standard genome sequencing and annotation.</title>
        <authorList>
            <consortium name="The Broad Institute Genomics Platform"/>
            <consortium name="The Broad Institute Genome Sequencing Center for Infectious Disease"/>
            <person name="Wu L."/>
            <person name="Ma J."/>
        </authorList>
    </citation>
    <scope>NUCLEOTIDE SEQUENCE [LARGE SCALE GENOMIC DNA]</scope>
    <source>
        <strain evidence="2">CCM 8951</strain>
    </source>
</reference>
<dbReference type="GO" id="GO:0008168">
    <property type="term" value="F:methyltransferase activity"/>
    <property type="evidence" value="ECO:0007669"/>
    <property type="project" value="UniProtKB-KW"/>
</dbReference>
<dbReference type="EMBL" id="JBHTOF010000098">
    <property type="protein sequence ID" value="MFD1466213.1"/>
    <property type="molecule type" value="Genomic_DNA"/>
</dbReference>
<dbReference type="GO" id="GO:0032259">
    <property type="term" value="P:methylation"/>
    <property type="evidence" value="ECO:0007669"/>
    <property type="project" value="UniProtKB-KW"/>
</dbReference>
<comment type="caution">
    <text evidence="1">The sequence shown here is derived from an EMBL/GenBank/DDBJ whole genome shotgun (WGS) entry which is preliminary data.</text>
</comment>
<accession>A0ABW4DQV1</accession>
<keyword evidence="1" id="KW-0808">Transferase</keyword>
<keyword evidence="2" id="KW-1185">Reference proteome</keyword>
<evidence type="ECO:0000313" key="2">
    <source>
        <dbReference type="Proteomes" id="UP001597244"/>
    </source>
</evidence>
<organism evidence="1 2">
    <name type="scientific">Lapidilactobacillus mulanensis</name>
    <dbReference type="NCBI Taxonomy" id="2485999"/>
    <lineage>
        <taxon>Bacteria</taxon>
        <taxon>Bacillati</taxon>
        <taxon>Bacillota</taxon>
        <taxon>Bacilli</taxon>
        <taxon>Lactobacillales</taxon>
        <taxon>Lactobacillaceae</taxon>
        <taxon>Lapidilactobacillus</taxon>
    </lineage>
</organism>
<dbReference type="InterPro" id="IPR029063">
    <property type="entry name" value="SAM-dependent_MTases_sf"/>
</dbReference>
<dbReference type="SUPFAM" id="SSF53335">
    <property type="entry name" value="S-adenosyl-L-methionine-dependent methyltransferases"/>
    <property type="match status" value="1"/>
</dbReference>